<dbReference type="PROSITE" id="PS50043">
    <property type="entry name" value="HTH_LUXR_2"/>
    <property type="match status" value="1"/>
</dbReference>
<feature type="domain" description="Response regulatory" evidence="7">
    <location>
        <begin position="22"/>
        <end position="138"/>
    </location>
</feature>
<dbReference type="GO" id="GO:0006355">
    <property type="term" value="P:regulation of DNA-templated transcription"/>
    <property type="evidence" value="ECO:0007669"/>
    <property type="project" value="InterPro"/>
</dbReference>
<name>A9AVS1_HERA2</name>
<protein>
    <submittedName>
        <fullName evidence="8">Two component transcriptional regulator, LuxR family</fullName>
    </submittedName>
</protein>
<dbReference type="FunCoup" id="A9AVS1">
    <property type="interactions" value="193"/>
</dbReference>
<organism evidence="8 9">
    <name type="scientific">Herpetosiphon aurantiacus (strain ATCC 23779 / DSM 785 / 114-95)</name>
    <dbReference type="NCBI Taxonomy" id="316274"/>
    <lineage>
        <taxon>Bacteria</taxon>
        <taxon>Bacillati</taxon>
        <taxon>Chloroflexota</taxon>
        <taxon>Chloroflexia</taxon>
        <taxon>Herpetosiphonales</taxon>
        <taxon>Herpetosiphonaceae</taxon>
        <taxon>Herpetosiphon</taxon>
    </lineage>
</organism>
<dbReference type="PROSITE" id="PS00622">
    <property type="entry name" value="HTH_LUXR_1"/>
    <property type="match status" value="1"/>
</dbReference>
<dbReference type="Proteomes" id="UP000000787">
    <property type="component" value="Chromosome"/>
</dbReference>
<dbReference type="SUPFAM" id="SSF52172">
    <property type="entry name" value="CheY-like"/>
    <property type="match status" value="1"/>
</dbReference>
<dbReference type="STRING" id="316274.Haur_4039"/>
<evidence type="ECO:0000256" key="2">
    <source>
        <dbReference type="ARBA" id="ARBA00023015"/>
    </source>
</evidence>
<dbReference type="PANTHER" id="PTHR43214:SF24">
    <property type="entry name" value="TRANSCRIPTIONAL REGULATORY PROTEIN NARL-RELATED"/>
    <property type="match status" value="1"/>
</dbReference>
<reference evidence="8 9" key="1">
    <citation type="journal article" date="2011" name="Stand. Genomic Sci.">
        <title>Complete genome sequence of the filamentous gliding predatory bacterium Herpetosiphon aurantiacus type strain (114-95(T)).</title>
        <authorList>
            <person name="Kiss H."/>
            <person name="Nett M."/>
            <person name="Domin N."/>
            <person name="Martin K."/>
            <person name="Maresca J.A."/>
            <person name="Copeland A."/>
            <person name="Lapidus A."/>
            <person name="Lucas S."/>
            <person name="Berry K.W."/>
            <person name="Glavina Del Rio T."/>
            <person name="Dalin E."/>
            <person name="Tice H."/>
            <person name="Pitluck S."/>
            <person name="Richardson P."/>
            <person name="Bruce D."/>
            <person name="Goodwin L."/>
            <person name="Han C."/>
            <person name="Detter J.C."/>
            <person name="Schmutz J."/>
            <person name="Brettin T."/>
            <person name="Land M."/>
            <person name="Hauser L."/>
            <person name="Kyrpides N.C."/>
            <person name="Ivanova N."/>
            <person name="Goker M."/>
            <person name="Woyke T."/>
            <person name="Klenk H.P."/>
            <person name="Bryant D.A."/>
        </authorList>
    </citation>
    <scope>NUCLEOTIDE SEQUENCE [LARGE SCALE GENOMIC DNA]</scope>
    <source>
        <strain evidence="9">ATCC 23779 / DSM 785 / 114-95</strain>
    </source>
</reference>
<evidence type="ECO:0000313" key="8">
    <source>
        <dbReference type="EMBL" id="ABX06671.1"/>
    </source>
</evidence>
<keyword evidence="4" id="KW-0804">Transcription</keyword>
<evidence type="ECO:0000259" key="6">
    <source>
        <dbReference type="PROSITE" id="PS50043"/>
    </source>
</evidence>
<evidence type="ECO:0000256" key="4">
    <source>
        <dbReference type="ARBA" id="ARBA00023163"/>
    </source>
</evidence>
<dbReference type="InterPro" id="IPR011006">
    <property type="entry name" value="CheY-like_superfamily"/>
</dbReference>
<evidence type="ECO:0000256" key="1">
    <source>
        <dbReference type="ARBA" id="ARBA00022553"/>
    </source>
</evidence>
<dbReference type="GO" id="GO:0003677">
    <property type="term" value="F:DNA binding"/>
    <property type="evidence" value="ECO:0007669"/>
    <property type="project" value="UniProtKB-KW"/>
</dbReference>
<evidence type="ECO:0000256" key="3">
    <source>
        <dbReference type="ARBA" id="ARBA00023125"/>
    </source>
</evidence>
<dbReference type="InterPro" id="IPR000792">
    <property type="entry name" value="Tscrpt_reg_LuxR_C"/>
</dbReference>
<dbReference type="AlphaFoldDB" id="A9AVS1"/>
<dbReference type="InterPro" id="IPR001789">
    <property type="entry name" value="Sig_transdc_resp-reg_receiver"/>
</dbReference>
<evidence type="ECO:0000259" key="7">
    <source>
        <dbReference type="PROSITE" id="PS50110"/>
    </source>
</evidence>
<evidence type="ECO:0000256" key="5">
    <source>
        <dbReference type="PROSITE-ProRule" id="PRU00169"/>
    </source>
</evidence>
<dbReference type="EMBL" id="CP000875">
    <property type="protein sequence ID" value="ABX06671.1"/>
    <property type="molecule type" value="Genomic_DNA"/>
</dbReference>
<dbReference type="Gene3D" id="3.40.50.2300">
    <property type="match status" value="1"/>
</dbReference>
<dbReference type="eggNOG" id="COG2197">
    <property type="taxonomic scope" value="Bacteria"/>
</dbReference>
<dbReference type="InterPro" id="IPR058245">
    <property type="entry name" value="NreC/VraR/RcsB-like_REC"/>
</dbReference>
<dbReference type="InParanoid" id="A9AVS1"/>
<dbReference type="InterPro" id="IPR039420">
    <property type="entry name" value="WalR-like"/>
</dbReference>
<dbReference type="PRINTS" id="PR00038">
    <property type="entry name" value="HTHLUXR"/>
</dbReference>
<dbReference type="GO" id="GO:0000160">
    <property type="term" value="P:phosphorelay signal transduction system"/>
    <property type="evidence" value="ECO:0007669"/>
    <property type="project" value="InterPro"/>
</dbReference>
<dbReference type="CDD" id="cd06170">
    <property type="entry name" value="LuxR_C_like"/>
    <property type="match status" value="1"/>
</dbReference>
<dbReference type="SMART" id="SM00421">
    <property type="entry name" value="HTH_LUXR"/>
    <property type="match status" value="1"/>
</dbReference>
<dbReference type="BioCyc" id="HAUR316274:GHYA-4082-MONOMER"/>
<accession>A9AVS1</accession>
<sequence length="250" mass="27775">MDRMQASAENSRRRGESSAKTNIVLVHAHTIYREGLRYHFGQVPRYKIIGEASNGQQAIRLVDYSNPDIIVMDVDLPGVNGIEVARTVKLNHPNIGVILLSDINDQEGIVKSLRAGVAAYLSRTIDWDDLINSVDMVRSGNYPINDLVLNTPAVAAAVMDSFRQLTMDTHTEHVYSPMSPREIEVLELVAAGQTNKEIAARLEISNQTVKNHISSILRKLAVNDRTQAVVFALQRGWIKIVQNDNSFSGM</sequence>
<dbReference type="Pfam" id="PF00072">
    <property type="entry name" value="Response_reg"/>
    <property type="match status" value="1"/>
</dbReference>
<proteinExistence type="predicted"/>
<dbReference type="PANTHER" id="PTHR43214">
    <property type="entry name" value="TWO-COMPONENT RESPONSE REGULATOR"/>
    <property type="match status" value="1"/>
</dbReference>
<keyword evidence="3" id="KW-0238">DNA-binding</keyword>
<keyword evidence="1 5" id="KW-0597">Phosphoprotein</keyword>
<dbReference type="SMART" id="SM00448">
    <property type="entry name" value="REC"/>
    <property type="match status" value="1"/>
</dbReference>
<dbReference type="CDD" id="cd17535">
    <property type="entry name" value="REC_NarL-like"/>
    <property type="match status" value="1"/>
</dbReference>
<gene>
    <name evidence="8" type="ordered locus">Haur_4039</name>
</gene>
<dbReference type="Pfam" id="PF00196">
    <property type="entry name" value="GerE"/>
    <property type="match status" value="1"/>
</dbReference>
<feature type="domain" description="HTH luxR-type" evidence="6">
    <location>
        <begin position="171"/>
        <end position="236"/>
    </location>
</feature>
<feature type="modified residue" description="4-aspartylphosphate" evidence="5">
    <location>
        <position position="73"/>
    </location>
</feature>
<dbReference type="PROSITE" id="PS50110">
    <property type="entry name" value="RESPONSE_REGULATORY"/>
    <property type="match status" value="1"/>
</dbReference>
<keyword evidence="9" id="KW-1185">Reference proteome</keyword>
<dbReference type="HOGENOM" id="CLU_000445_90_10_0"/>
<dbReference type="KEGG" id="hau:Haur_4039"/>
<evidence type="ECO:0000313" key="9">
    <source>
        <dbReference type="Proteomes" id="UP000000787"/>
    </source>
</evidence>
<keyword evidence="2" id="KW-0805">Transcription regulation</keyword>